<dbReference type="PANTHER" id="PTHR31632">
    <property type="entry name" value="IRON TRANSPORTER FTH1"/>
    <property type="match status" value="1"/>
</dbReference>
<dbReference type="AlphaFoldDB" id="A0A0D2P765"/>
<feature type="transmembrane region" description="Helical" evidence="8">
    <location>
        <begin position="237"/>
        <end position="257"/>
    </location>
</feature>
<protein>
    <recommendedName>
        <fullName evidence="11">Iron permease FTR1</fullName>
    </recommendedName>
</protein>
<keyword evidence="3" id="KW-0408">Iron</keyword>
<feature type="transmembrane region" description="Helical" evidence="8">
    <location>
        <begin position="90"/>
        <end position="114"/>
    </location>
</feature>
<keyword evidence="3" id="KW-0406">Ion transport</keyword>
<keyword evidence="3" id="KW-0410">Iron transport</keyword>
<sequence length="405" mass="44231">MGKNLFSVPIFFIVFRETLEAAIIVSVLLGLAEQIVHDDPPSQSTTVVAEISEKASNEGVEGSSTDAAAEQTLDDQVQRRRLIRKLRFQIFLGAALGLLISISIGAAFIAVWFTKAADLWSKSEELWEGIFEVIASLMIFVMGVTMMKMDRAKAKWRIKLQRAFDGKKVDGRSTTGKWVLFILPLITVMREGLEAVIFVGGVSLGQPAVSIPIAALVGLFCGLVCGFIIYQFASRTTLTVFLIVMTNFLFLIGAGLFSKAVGAFQENAFNHLLGMDVDDAGGNGPGSYPVAGNVWHLDCCNPESTSSGEGWTIFNAIFGWTNNATQGSVLSYIFYWLAVIVTLIYMKYKEGRTKLVGRESAAGVRRREARDRKQAIIDSQETDSKKDSVGEETNAIEGGIGELPR</sequence>
<feature type="transmembrane region" description="Helical" evidence="8">
    <location>
        <begin position="208"/>
        <end position="230"/>
    </location>
</feature>
<evidence type="ECO:0008006" key="11">
    <source>
        <dbReference type="Google" id="ProtNLM"/>
    </source>
</evidence>
<evidence type="ECO:0000313" key="10">
    <source>
        <dbReference type="Proteomes" id="UP000054270"/>
    </source>
</evidence>
<keyword evidence="5 8" id="KW-1133">Transmembrane helix</keyword>
<evidence type="ECO:0000256" key="4">
    <source>
        <dbReference type="ARBA" id="ARBA00022692"/>
    </source>
</evidence>
<evidence type="ECO:0000313" key="9">
    <source>
        <dbReference type="EMBL" id="KJA26799.1"/>
    </source>
</evidence>
<keyword evidence="4 8" id="KW-0812">Transmembrane</keyword>
<feature type="compositionally biased region" description="Basic and acidic residues" evidence="7">
    <location>
        <begin position="365"/>
        <end position="375"/>
    </location>
</feature>
<evidence type="ECO:0000256" key="5">
    <source>
        <dbReference type="ARBA" id="ARBA00022989"/>
    </source>
</evidence>
<comment type="subcellular location">
    <subcellularLocation>
        <location evidence="1">Membrane</location>
        <topology evidence="1">Multi-pass membrane protein</topology>
    </subcellularLocation>
</comment>
<comment type="similarity">
    <text evidence="2">Belongs to the oxidase-dependent Fe transporter (OFeT) (TC 9.A.10.1) family.</text>
</comment>
<name>A0A0D2P765_HYPSF</name>
<feature type="region of interest" description="Disordered" evidence="7">
    <location>
        <begin position="365"/>
        <end position="405"/>
    </location>
</feature>
<evidence type="ECO:0000256" key="1">
    <source>
        <dbReference type="ARBA" id="ARBA00004141"/>
    </source>
</evidence>
<reference evidence="10" key="1">
    <citation type="submission" date="2014-04" db="EMBL/GenBank/DDBJ databases">
        <title>Evolutionary Origins and Diversification of the Mycorrhizal Mutualists.</title>
        <authorList>
            <consortium name="DOE Joint Genome Institute"/>
            <consortium name="Mycorrhizal Genomics Consortium"/>
            <person name="Kohler A."/>
            <person name="Kuo A."/>
            <person name="Nagy L.G."/>
            <person name="Floudas D."/>
            <person name="Copeland A."/>
            <person name="Barry K.W."/>
            <person name="Cichocki N."/>
            <person name="Veneault-Fourrey C."/>
            <person name="LaButti K."/>
            <person name="Lindquist E.A."/>
            <person name="Lipzen A."/>
            <person name="Lundell T."/>
            <person name="Morin E."/>
            <person name="Murat C."/>
            <person name="Riley R."/>
            <person name="Ohm R."/>
            <person name="Sun H."/>
            <person name="Tunlid A."/>
            <person name="Henrissat B."/>
            <person name="Grigoriev I.V."/>
            <person name="Hibbett D.S."/>
            <person name="Martin F."/>
        </authorList>
    </citation>
    <scope>NUCLEOTIDE SEQUENCE [LARGE SCALE GENOMIC DNA]</scope>
    <source>
        <strain evidence="10">FD-334 SS-4</strain>
    </source>
</reference>
<dbReference type="GO" id="GO:0033573">
    <property type="term" value="C:high-affinity iron permease complex"/>
    <property type="evidence" value="ECO:0007669"/>
    <property type="project" value="InterPro"/>
</dbReference>
<keyword evidence="10" id="KW-1185">Reference proteome</keyword>
<evidence type="ECO:0000256" key="3">
    <source>
        <dbReference type="ARBA" id="ARBA00022496"/>
    </source>
</evidence>
<dbReference type="STRING" id="945553.A0A0D2P765"/>
<evidence type="ECO:0000256" key="6">
    <source>
        <dbReference type="ARBA" id="ARBA00023136"/>
    </source>
</evidence>
<dbReference type="EMBL" id="KN817526">
    <property type="protein sequence ID" value="KJA26799.1"/>
    <property type="molecule type" value="Genomic_DNA"/>
</dbReference>
<dbReference type="Pfam" id="PF03239">
    <property type="entry name" value="FTR1"/>
    <property type="match status" value="1"/>
</dbReference>
<feature type="transmembrane region" description="Helical" evidence="8">
    <location>
        <begin position="6"/>
        <end position="32"/>
    </location>
</feature>
<dbReference type="GO" id="GO:0015093">
    <property type="term" value="F:ferrous iron transmembrane transporter activity"/>
    <property type="evidence" value="ECO:0007669"/>
    <property type="project" value="TreeGrafter"/>
</dbReference>
<dbReference type="Proteomes" id="UP000054270">
    <property type="component" value="Unassembled WGS sequence"/>
</dbReference>
<proteinExistence type="inferred from homology"/>
<dbReference type="OMA" id="TSMQIFL"/>
<keyword evidence="3" id="KW-0813">Transport</keyword>
<dbReference type="PANTHER" id="PTHR31632:SF2">
    <property type="entry name" value="PLASMA MEMBRANE IRON PERMEASE"/>
    <property type="match status" value="1"/>
</dbReference>
<dbReference type="InterPro" id="IPR004923">
    <property type="entry name" value="FTR1/Fip1/EfeU"/>
</dbReference>
<evidence type="ECO:0000256" key="7">
    <source>
        <dbReference type="SAM" id="MobiDB-lite"/>
    </source>
</evidence>
<organism evidence="9 10">
    <name type="scientific">Hypholoma sublateritium (strain FD-334 SS-4)</name>
    <dbReference type="NCBI Taxonomy" id="945553"/>
    <lineage>
        <taxon>Eukaryota</taxon>
        <taxon>Fungi</taxon>
        <taxon>Dikarya</taxon>
        <taxon>Basidiomycota</taxon>
        <taxon>Agaricomycotina</taxon>
        <taxon>Agaricomycetes</taxon>
        <taxon>Agaricomycetidae</taxon>
        <taxon>Agaricales</taxon>
        <taxon>Agaricineae</taxon>
        <taxon>Strophariaceae</taxon>
        <taxon>Hypholoma</taxon>
    </lineage>
</organism>
<feature type="transmembrane region" description="Helical" evidence="8">
    <location>
        <begin position="178"/>
        <end position="202"/>
    </location>
</feature>
<accession>A0A0D2P765</accession>
<gene>
    <name evidence="9" type="ORF">HYPSUDRAFT_35956</name>
</gene>
<keyword evidence="6 8" id="KW-0472">Membrane</keyword>
<evidence type="ECO:0000256" key="8">
    <source>
        <dbReference type="SAM" id="Phobius"/>
    </source>
</evidence>
<evidence type="ECO:0000256" key="2">
    <source>
        <dbReference type="ARBA" id="ARBA00008333"/>
    </source>
</evidence>
<feature type="transmembrane region" description="Helical" evidence="8">
    <location>
        <begin position="126"/>
        <end position="147"/>
    </location>
</feature>
<feature type="transmembrane region" description="Helical" evidence="8">
    <location>
        <begin position="329"/>
        <end position="348"/>
    </location>
</feature>
<dbReference type="OrthoDB" id="4364at2759"/>